<accession>A0A3A1WGA5</accession>
<dbReference type="OrthoDB" id="9816310at2"/>
<feature type="region of interest" description="Disordered" evidence="1">
    <location>
        <begin position="166"/>
        <end position="490"/>
    </location>
</feature>
<feature type="compositionally biased region" description="Basic and acidic residues" evidence="1">
    <location>
        <begin position="77"/>
        <end position="86"/>
    </location>
</feature>
<dbReference type="AlphaFoldDB" id="A0A3A1WGA5"/>
<feature type="compositionally biased region" description="Acidic residues" evidence="1">
    <location>
        <begin position="183"/>
        <end position="193"/>
    </location>
</feature>
<organism evidence="3 4">
    <name type="scientific">Aureimonas flava</name>
    <dbReference type="NCBI Taxonomy" id="2320271"/>
    <lineage>
        <taxon>Bacteria</taxon>
        <taxon>Pseudomonadati</taxon>
        <taxon>Pseudomonadota</taxon>
        <taxon>Alphaproteobacteria</taxon>
        <taxon>Hyphomicrobiales</taxon>
        <taxon>Aurantimonadaceae</taxon>
        <taxon>Aureimonas</taxon>
    </lineage>
</organism>
<feature type="compositionally biased region" description="Basic and acidic residues" evidence="1">
    <location>
        <begin position="308"/>
        <end position="361"/>
    </location>
</feature>
<gene>
    <name evidence="3" type="ORF">D3218_15670</name>
</gene>
<feature type="compositionally biased region" description="Low complexity" evidence="1">
    <location>
        <begin position="376"/>
        <end position="396"/>
    </location>
</feature>
<feature type="domain" description="DUF4167" evidence="2">
    <location>
        <begin position="98"/>
        <end position="170"/>
    </location>
</feature>
<reference evidence="4" key="1">
    <citation type="submission" date="2018-09" db="EMBL/GenBank/DDBJ databases">
        <authorList>
            <person name="Tuo L."/>
        </authorList>
    </citation>
    <scope>NUCLEOTIDE SEQUENCE [LARGE SCALE GENOMIC DNA]</scope>
    <source>
        <strain evidence="4">M2BS4Y-1</strain>
    </source>
</reference>
<comment type="caution">
    <text evidence="3">The sequence shown here is derived from an EMBL/GenBank/DDBJ whole genome shotgun (WGS) entry which is preliminary data.</text>
</comment>
<feature type="compositionally biased region" description="Basic and acidic residues" evidence="1">
    <location>
        <begin position="217"/>
        <end position="229"/>
    </location>
</feature>
<feature type="compositionally biased region" description="Basic and acidic residues" evidence="1">
    <location>
        <begin position="236"/>
        <end position="283"/>
    </location>
</feature>
<feature type="compositionally biased region" description="Basic and acidic residues" evidence="1">
    <location>
        <begin position="471"/>
        <end position="482"/>
    </location>
</feature>
<evidence type="ECO:0000256" key="1">
    <source>
        <dbReference type="SAM" id="MobiDB-lite"/>
    </source>
</evidence>
<dbReference type="Pfam" id="PF13763">
    <property type="entry name" value="DUF4167"/>
    <property type="match status" value="1"/>
</dbReference>
<evidence type="ECO:0000313" key="3">
    <source>
        <dbReference type="EMBL" id="RIX99206.1"/>
    </source>
</evidence>
<name>A0A3A1WGA5_9HYPH</name>
<evidence type="ECO:0000313" key="4">
    <source>
        <dbReference type="Proteomes" id="UP000265750"/>
    </source>
</evidence>
<protein>
    <submittedName>
        <fullName evidence="3">DUF4167 domain-containing protein</fullName>
    </submittedName>
</protein>
<feature type="compositionally biased region" description="Low complexity" evidence="1">
    <location>
        <begin position="415"/>
        <end position="437"/>
    </location>
</feature>
<dbReference type="Proteomes" id="UP000265750">
    <property type="component" value="Unassembled WGS sequence"/>
</dbReference>
<proteinExistence type="predicted"/>
<feature type="region of interest" description="Disordered" evidence="1">
    <location>
        <begin position="1"/>
        <end position="128"/>
    </location>
</feature>
<dbReference type="InterPro" id="IPR025430">
    <property type="entry name" value="DUF4167"/>
</dbReference>
<dbReference type="EMBL" id="QYRN01000008">
    <property type="protein sequence ID" value="RIX99206.1"/>
    <property type="molecule type" value="Genomic_DNA"/>
</dbReference>
<keyword evidence="4" id="KW-1185">Reference proteome</keyword>
<evidence type="ECO:0000259" key="2">
    <source>
        <dbReference type="Pfam" id="PF13763"/>
    </source>
</evidence>
<sequence length="490" mass="53392">MPRGICPPAHCIGTRPRRDARMQPPRPASRRRMEPRRTASFHARRCEPGPSSPAGERQTVPLRGDRTALATRGRAGRRPEDPENRMSMRPGQQQQNKRMRGRGGRKGPNPLSRSFESNGPDVKIRGTAQHIADKYTTLARDAAAAGDRVMAENYLQHAEHYGRIVAAAQGQFQPSQPERDYADFDDEDGEEGQGPEAGQPYAGGQDRPQNGFGGERQGGERHANDRQGFRDGQNGRGERRDGRDNRGERPFQNRDGQNRDGQNRDGQGREGQGRDGSSYRDGRQPGTGPQPFPQGPDVDAEGGAPRQDAGRFEGGRRESRRERARLNERSGERRFEERFGRQRAADEGRTDAPAAERRDQPDEASAQPAPVAAIEPAATSLPPVPAPVVAETVGEPGSAEPRVRARKRRDAGETDAVSAVEPAVSPAAPSEDSVPAPARRRSAKAAPSLDAPVAAEDETAPKRRVARPRRKKDEGEGGEERSPALLDSDG</sequence>